<feature type="region of interest" description="Disordered" evidence="1">
    <location>
        <begin position="1"/>
        <end position="88"/>
    </location>
</feature>
<feature type="compositionally biased region" description="Basic and acidic residues" evidence="1">
    <location>
        <begin position="74"/>
        <end position="88"/>
    </location>
</feature>
<organism evidence="2 3">
    <name type="scientific">Brassica napus</name>
    <name type="common">Rape</name>
    <dbReference type="NCBI Taxonomy" id="3708"/>
    <lineage>
        <taxon>Eukaryota</taxon>
        <taxon>Viridiplantae</taxon>
        <taxon>Streptophyta</taxon>
        <taxon>Embryophyta</taxon>
        <taxon>Tracheophyta</taxon>
        <taxon>Spermatophyta</taxon>
        <taxon>Magnoliopsida</taxon>
        <taxon>eudicotyledons</taxon>
        <taxon>Gunneridae</taxon>
        <taxon>Pentapetalae</taxon>
        <taxon>rosids</taxon>
        <taxon>malvids</taxon>
        <taxon>Brassicales</taxon>
        <taxon>Brassicaceae</taxon>
        <taxon>Brassiceae</taxon>
        <taxon>Brassica</taxon>
    </lineage>
</organism>
<protein>
    <submittedName>
        <fullName evidence="2">BnaA04g12370D protein</fullName>
    </submittedName>
</protein>
<evidence type="ECO:0000313" key="3">
    <source>
        <dbReference type="Proteomes" id="UP000028999"/>
    </source>
</evidence>
<evidence type="ECO:0000256" key="1">
    <source>
        <dbReference type="SAM" id="MobiDB-lite"/>
    </source>
</evidence>
<dbReference type="EMBL" id="LK032059">
    <property type="protein sequence ID" value="CDY15874.1"/>
    <property type="molecule type" value="Genomic_DNA"/>
</dbReference>
<name>A0A078FSI4_BRANA</name>
<dbReference type="Proteomes" id="UP000028999">
    <property type="component" value="Unassembled WGS sequence"/>
</dbReference>
<feature type="compositionally biased region" description="Basic and acidic residues" evidence="1">
    <location>
        <begin position="10"/>
        <end position="33"/>
    </location>
</feature>
<dbReference type="AlphaFoldDB" id="A0A078FSI4"/>
<proteinExistence type="predicted"/>
<keyword evidence="3" id="KW-1185">Reference proteome</keyword>
<reference evidence="2 3" key="1">
    <citation type="journal article" date="2014" name="Science">
        <title>Plant genetics. Early allopolyploid evolution in the post-Neolithic Brassica napus oilseed genome.</title>
        <authorList>
            <person name="Chalhoub B."/>
            <person name="Denoeud F."/>
            <person name="Liu S."/>
            <person name="Parkin I.A."/>
            <person name="Tang H."/>
            <person name="Wang X."/>
            <person name="Chiquet J."/>
            <person name="Belcram H."/>
            <person name="Tong C."/>
            <person name="Samans B."/>
            <person name="Correa M."/>
            <person name="Da Silva C."/>
            <person name="Just J."/>
            <person name="Falentin C."/>
            <person name="Koh C.S."/>
            <person name="Le Clainche I."/>
            <person name="Bernard M."/>
            <person name="Bento P."/>
            <person name="Noel B."/>
            <person name="Labadie K."/>
            <person name="Alberti A."/>
            <person name="Charles M."/>
            <person name="Arnaud D."/>
            <person name="Guo H."/>
            <person name="Daviaud C."/>
            <person name="Alamery S."/>
            <person name="Jabbari K."/>
            <person name="Zhao M."/>
            <person name="Edger P.P."/>
            <person name="Chelaifa H."/>
            <person name="Tack D."/>
            <person name="Lassalle G."/>
            <person name="Mestiri I."/>
            <person name="Schnel N."/>
            <person name="Le Paslier M.C."/>
            <person name="Fan G."/>
            <person name="Renault V."/>
            <person name="Bayer P.E."/>
            <person name="Golicz A.A."/>
            <person name="Manoli S."/>
            <person name="Lee T.H."/>
            <person name="Thi V.H."/>
            <person name="Chalabi S."/>
            <person name="Hu Q."/>
            <person name="Fan C."/>
            <person name="Tollenaere R."/>
            <person name="Lu Y."/>
            <person name="Battail C."/>
            <person name="Shen J."/>
            <person name="Sidebottom C.H."/>
            <person name="Wang X."/>
            <person name="Canaguier A."/>
            <person name="Chauveau A."/>
            <person name="Berard A."/>
            <person name="Deniot G."/>
            <person name="Guan M."/>
            <person name="Liu Z."/>
            <person name="Sun F."/>
            <person name="Lim Y.P."/>
            <person name="Lyons E."/>
            <person name="Town C.D."/>
            <person name="Bancroft I."/>
            <person name="Wang X."/>
            <person name="Meng J."/>
            <person name="Ma J."/>
            <person name="Pires J.C."/>
            <person name="King G.J."/>
            <person name="Brunel D."/>
            <person name="Delourme R."/>
            <person name="Renard M."/>
            <person name="Aury J.M."/>
            <person name="Adams K.L."/>
            <person name="Batley J."/>
            <person name="Snowdon R.J."/>
            <person name="Tost J."/>
            <person name="Edwards D."/>
            <person name="Zhou Y."/>
            <person name="Hua W."/>
            <person name="Sharpe A.G."/>
            <person name="Paterson A.H."/>
            <person name="Guan C."/>
            <person name="Wincker P."/>
        </authorList>
    </citation>
    <scope>NUCLEOTIDE SEQUENCE [LARGE SCALE GENOMIC DNA]</scope>
    <source>
        <strain evidence="3">cv. Darmor-bzh</strain>
    </source>
</reference>
<dbReference type="Gramene" id="CDY15874">
    <property type="protein sequence ID" value="CDY15874"/>
    <property type="gene ID" value="GSBRNA2T00090231001"/>
</dbReference>
<dbReference type="PaxDb" id="3708-A0A078FSI4"/>
<sequence length="88" mass="10435">MAQIPGGGDANKKPQEEPAPERRRHNRNSDVRTRWKRRRKRHVGRDSHRLQTPDVSAPPEHEKGSQTRGGRSHRREDIRYRRVQEEVL</sequence>
<accession>A0A078FSI4</accession>
<evidence type="ECO:0000313" key="2">
    <source>
        <dbReference type="EMBL" id="CDY15874.1"/>
    </source>
</evidence>
<feature type="compositionally biased region" description="Basic residues" evidence="1">
    <location>
        <begin position="34"/>
        <end position="43"/>
    </location>
</feature>
<gene>
    <name evidence="2" type="primary">BnaA04g12370D</name>
    <name evidence="2" type="ORF">GSBRNA2T00090231001</name>
</gene>